<evidence type="ECO:0000313" key="2">
    <source>
        <dbReference type="Proteomes" id="UP001432099"/>
    </source>
</evidence>
<reference evidence="1" key="1">
    <citation type="journal article" date="2024" name="Int. J. Syst. Evol. Microbiol.">
        <title>Turicibacter faecis sp. nov., isolated from faeces of heart failure mouse model.</title>
        <authorList>
            <person name="Imamura Y."/>
            <person name="Motooka D."/>
            <person name="Nakajima Y."/>
            <person name="Ito S."/>
            <person name="Kitakaze M."/>
            <person name="Iida T."/>
            <person name="Nakamura S."/>
        </authorList>
    </citation>
    <scope>NUCLEOTIDE SEQUENCE</scope>
    <source>
        <strain evidence="1">TC023</strain>
    </source>
</reference>
<protein>
    <recommendedName>
        <fullName evidence="3">CARDB domain-containing protein</fullName>
    </recommendedName>
</protein>
<evidence type="ECO:0008006" key="3">
    <source>
        <dbReference type="Google" id="ProtNLM"/>
    </source>
</evidence>
<evidence type="ECO:0000313" key="1">
    <source>
        <dbReference type="EMBL" id="BEH92018.1"/>
    </source>
</evidence>
<accession>A0ABN6ZE36</accession>
<dbReference type="EMBL" id="AP028127">
    <property type="protein sequence ID" value="BEH92018.1"/>
    <property type="molecule type" value="Genomic_DNA"/>
</dbReference>
<name>A0ABN6ZE36_9FIRM</name>
<proteinExistence type="predicted"/>
<dbReference type="RefSeq" id="WP_161831510.1">
    <property type="nucleotide sequence ID" value="NZ_AP028127.1"/>
</dbReference>
<organism evidence="1 2">
    <name type="scientific">Turicibacter faecis</name>
    <dbReference type="NCBI Taxonomy" id="2963365"/>
    <lineage>
        <taxon>Bacteria</taxon>
        <taxon>Bacillati</taxon>
        <taxon>Bacillota</taxon>
        <taxon>Erysipelotrichia</taxon>
        <taxon>Erysipelotrichales</taxon>
        <taxon>Turicibacteraceae</taxon>
        <taxon>Turicibacter</taxon>
    </lineage>
</organism>
<keyword evidence="2" id="KW-1185">Reference proteome</keyword>
<dbReference type="Proteomes" id="UP001432099">
    <property type="component" value="Chromosome"/>
</dbReference>
<sequence length="139" mass="14946">MKKGFVVSFTCLTLLGVGWHANSITASTPDEIVIKQREQNSKAWLNWSGSTYLTAGQWCNVIGDNNLFKADVNVTNNGGNPGSIKVQILNNKGEIKGKPQTIKPGKTVTFAEIPANSGTFVVQAKAETSGTYTLKVTSR</sequence>
<gene>
    <name evidence="1" type="ORF">T23_21200</name>
</gene>